<evidence type="ECO:0000259" key="5">
    <source>
        <dbReference type="Pfam" id="PF13407"/>
    </source>
</evidence>
<evidence type="ECO:0000313" key="7">
    <source>
        <dbReference type="Proteomes" id="UP000776164"/>
    </source>
</evidence>
<keyword evidence="7" id="KW-1185">Reference proteome</keyword>
<evidence type="ECO:0000256" key="2">
    <source>
        <dbReference type="ARBA" id="ARBA00007639"/>
    </source>
</evidence>
<comment type="subcellular location">
    <subcellularLocation>
        <location evidence="1">Cell envelope</location>
    </subcellularLocation>
</comment>
<feature type="domain" description="Periplasmic binding protein" evidence="5">
    <location>
        <begin position="99"/>
        <end position="331"/>
    </location>
</feature>
<dbReference type="InterPro" id="IPR028082">
    <property type="entry name" value="Peripla_BP_I"/>
</dbReference>
<proteinExistence type="inferred from homology"/>
<dbReference type="PROSITE" id="PS51257">
    <property type="entry name" value="PROKAR_LIPOPROTEIN"/>
    <property type="match status" value="1"/>
</dbReference>
<organism evidence="6 7">
    <name type="scientific">Subtercola frigoramans</name>
    <dbReference type="NCBI Taxonomy" id="120298"/>
    <lineage>
        <taxon>Bacteria</taxon>
        <taxon>Bacillati</taxon>
        <taxon>Actinomycetota</taxon>
        <taxon>Actinomycetes</taxon>
        <taxon>Micrococcales</taxon>
        <taxon>Microbacteriaceae</taxon>
        <taxon>Subtercola</taxon>
    </lineage>
</organism>
<evidence type="ECO:0000256" key="4">
    <source>
        <dbReference type="SAM" id="SignalP"/>
    </source>
</evidence>
<feature type="chain" id="PRO_5046070758" evidence="4">
    <location>
        <begin position="27"/>
        <end position="401"/>
    </location>
</feature>
<dbReference type="RefSeq" id="WP_205109929.1">
    <property type="nucleotide sequence ID" value="NZ_BAAAHT010000015.1"/>
</dbReference>
<dbReference type="PANTHER" id="PTHR46847:SF1">
    <property type="entry name" value="D-ALLOSE-BINDING PERIPLASMIC PROTEIN-RELATED"/>
    <property type="match status" value="1"/>
</dbReference>
<evidence type="ECO:0000256" key="3">
    <source>
        <dbReference type="ARBA" id="ARBA00022729"/>
    </source>
</evidence>
<gene>
    <name evidence="6" type="ORF">JOE66_002505</name>
</gene>
<comment type="similarity">
    <text evidence="2">Belongs to the bacterial solute-binding protein 2 family.</text>
</comment>
<reference evidence="6 7" key="1">
    <citation type="submission" date="2021-01" db="EMBL/GenBank/DDBJ databases">
        <title>Sequencing the genomes of 1000 actinobacteria strains.</title>
        <authorList>
            <person name="Klenk H.-P."/>
        </authorList>
    </citation>
    <scope>NUCLEOTIDE SEQUENCE [LARGE SCALE GENOMIC DNA]</scope>
    <source>
        <strain evidence="6 7">DSM 13057</strain>
    </source>
</reference>
<dbReference type="EMBL" id="JAFBBU010000001">
    <property type="protein sequence ID" value="MBM7472871.1"/>
    <property type="molecule type" value="Genomic_DNA"/>
</dbReference>
<dbReference type="Gene3D" id="3.40.50.2300">
    <property type="match status" value="2"/>
</dbReference>
<sequence length="401" mass="41746">MTFFSRSKHKPLMAMGVMLATGLLLVGCSDDTGSGTSSTAASAADPNHVYAQGIPTLTELYNSNETAPPATGPKLPANKNVIFLSCGQAAPGCSGIPNAMATVAQKVGWKFQIIDGAFNANGAYGTGMRQAIAAKPDAIVVSGIGCAEIAQPLAEAKAAGIPVFNIQGADCDDPKNDGGASAPLFVDMQFNSAFATSGQYFYEWGFLQASYAIDATEGNAKILRTGYTGSIYGEYQKEGQDAALAKCSGCNVLSTVDWVATDLGAGGPLQQKFTTVLNQYPDANAALLNFDSVATTGGVAKAISDADRQGGMTVVAGEGFAPALQLIRDGGGLNADPAQSASWTAWGGIDAMNRYFNNVPQVPEGIGFRFVDVDHNMMPDGQDFESPIDYQTTYLTSWGLQ</sequence>
<keyword evidence="3 4" id="KW-0732">Signal</keyword>
<comment type="caution">
    <text evidence="6">The sequence shown here is derived from an EMBL/GenBank/DDBJ whole genome shotgun (WGS) entry which is preliminary data.</text>
</comment>
<evidence type="ECO:0000313" key="6">
    <source>
        <dbReference type="EMBL" id="MBM7472871.1"/>
    </source>
</evidence>
<name>A0ABS2L6Y8_9MICO</name>
<dbReference type="PANTHER" id="PTHR46847">
    <property type="entry name" value="D-ALLOSE-BINDING PERIPLASMIC PROTEIN-RELATED"/>
    <property type="match status" value="1"/>
</dbReference>
<feature type="signal peptide" evidence="4">
    <location>
        <begin position="1"/>
        <end position="26"/>
    </location>
</feature>
<evidence type="ECO:0000256" key="1">
    <source>
        <dbReference type="ARBA" id="ARBA00004196"/>
    </source>
</evidence>
<dbReference type="Pfam" id="PF13407">
    <property type="entry name" value="Peripla_BP_4"/>
    <property type="match status" value="1"/>
</dbReference>
<dbReference type="Proteomes" id="UP000776164">
    <property type="component" value="Unassembled WGS sequence"/>
</dbReference>
<protein>
    <submittedName>
        <fullName evidence="6">Ribose transport system substrate-binding protein</fullName>
    </submittedName>
</protein>
<dbReference type="SUPFAM" id="SSF53822">
    <property type="entry name" value="Periplasmic binding protein-like I"/>
    <property type="match status" value="1"/>
</dbReference>
<accession>A0ABS2L6Y8</accession>
<dbReference type="InterPro" id="IPR025997">
    <property type="entry name" value="SBP_2_dom"/>
</dbReference>